<evidence type="ECO:0000256" key="4">
    <source>
        <dbReference type="ARBA" id="ARBA00012280"/>
    </source>
</evidence>
<comment type="similarity">
    <text evidence="3">Belongs to the alpha-ketoglutarate dehydrogenase family.</text>
</comment>
<dbReference type="PIRSF" id="PIRSF000157">
    <property type="entry name" value="Oxoglu_dh_E1"/>
    <property type="match status" value="1"/>
</dbReference>
<dbReference type="NCBIfam" id="NF006914">
    <property type="entry name" value="PRK09404.1"/>
    <property type="match status" value="1"/>
</dbReference>
<dbReference type="STRING" id="1524460.IX84_14975"/>
<dbReference type="PANTHER" id="PTHR23152">
    <property type="entry name" value="2-OXOGLUTARATE DEHYDROGENASE"/>
    <property type="match status" value="1"/>
</dbReference>
<protein>
    <recommendedName>
        <fullName evidence="4">oxoglutarate dehydrogenase (succinyl-transferring)</fullName>
        <ecNumber evidence="4">1.2.4.2</ecNumber>
    </recommendedName>
</protein>
<dbReference type="GO" id="GO:0030976">
    <property type="term" value="F:thiamine pyrophosphate binding"/>
    <property type="evidence" value="ECO:0007669"/>
    <property type="project" value="InterPro"/>
</dbReference>
<dbReference type="Gene3D" id="3.40.50.11610">
    <property type="entry name" value="Multifunctional 2-oxoglutarate metabolism enzyme, C-terminal domain"/>
    <property type="match status" value="1"/>
</dbReference>
<organism evidence="8 9">
    <name type="scientific">Phaeodactylibacter xiamenensis</name>
    <dbReference type="NCBI Taxonomy" id="1524460"/>
    <lineage>
        <taxon>Bacteria</taxon>
        <taxon>Pseudomonadati</taxon>
        <taxon>Bacteroidota</taxon>
        <taxon>Saprospiria</taxon>
        <taxon>Saprospirales</taxon>
        <taxon>Haliscomenobacteraceae</taxon>
        <taxon>Phaeodactylibacter</taxon>
    </lineage>
</organism>
<dbReference type="RefSeq" id="WP_044221983.1">
    <property type="nucleotide sequence ID" value="NZ_JBKAGJ010000034.1"/>
</dbReference>
<evidence type="ECO:0000313" key="9">
    <source>
        <dbReference type="Proteomes" id="UP000029736"/>
    </source>
</evidence>
<evidence type="ECO:0000256" key="3">
    <source>
        <dbReference type="ARBA" id="ARBA00006936"/>
    </source>
</evidence>
<dbReference type="Proteomes" id="UP000029736">
    <property type="component" value="Unassembled WGS sequence"/>
</dbReference>
<evidence type="ECO:0000259" key="7">
    <source>
        <dbReference type="SMART" id="SM00861"/>
    </source>
</evidence>
<dbReference type="NCBIfam" id="TIGR00239">
    <property type="entry name" value="2oxo_dh_E1"/>
    <property type="match status" value="1"/>
</dbReference>
<dbReference type="Gene3D" id="3.40.50.12470">
    <property type="match status" value="1"/>
</dbReference>
<reference evidence="8 9" key="1">
    <citation type="journal article" date="2014" name="Int. J. Syst. Evol. Microbiol.">
        <title>Phaeodactylibacter xiamenensis gen. nov., sp. nov., a member of the family Saprospiraceae isolated from the marine alga Phaeodactylum tricornutum.</title>
        <authorList>
            <person name="Chen Z.Jr."/>
            <person name="Lei X."/>
            <person name="Lai Q."/>
            <person name="Li Y."/>
            <person name="Zhang B."/>
            <person name="Zhang J."/>
            <person name="Zhang H."/>
            <person name="Yang L."/>
            <person name="Zheng W."/>
            <person name="Tian Y."/>
            <person name="Yu Z."/>
            <person name="Xu H.Jr."/>
            <person name="Zheng T."/>
        </authorList>
    </citation>
    <scope>NUCLEOTIDE SEQUENCE [LARGE SCALE GENOMIC DNA]</scope>
    <source>
        <strain evidence="8 9">KD52</strain>
    </source>
</reference>
<sequence length="922" mass="105087">MNDFSFIANAHPSYIDSMYQQYLQDPDQVEETWRAFFRGFDYAGTATNGHAEGATAASSEALDKEFKVLALIKAFRNRGHLLSTTNPIRKRRDRQPNLNLEDFGLSEEDRQLSFEAGREVGIGKATLQQIIDHMRKVYCGNIGIEYHHIQDREKRRWIRTKMEGLEPDTSYGFGNDQKRRILEKLNGAVVFEKFLHTKYIGQKRFSLEGGENTIVALDGLINKGAELGVQEVLIGMAHRGRLNVLANIMGKTYAQIFNEFEGTAVPDLSFGDGDVKYHLGFSSQVETPSGKNVHLKLVPNPSHLESVDPVVEGFARAKADILYNSDYDQILPILIHGDAALAGQGVTYETVQMSKLAGYYTGGTIHFVINNQIGFTTDFDDARSSTYSTGVANVVQAPVFHVNGDDPEAVLFATEFAIEYRQKFNNDVFIDMVCYRKHGHNEGDDPKFTQPEMYDIINNHPDPREVYNRRLVERGDVDKELAEEMEDSFWKLLQERLDEVRENPLPYEYQEPEQAWRELKKTTTPEDYRESPDTGIDREAVDKLIKHLTSFPDGFTPLSKVKRLMKGKNKLLEENKLDWAMGELLAYGSILMEGKDVRMSGQDVRRGTFSHRHAVAYDAKTYEPINRLDGIQEGQGKFRIFNSLLSEFAVLGFEYGYSLASPDNLVLWEAQFGDFYNGAQTIVDQYISAAESKWRRMSGLVMLLPHGYEGQGPEHSSARLERFLQACAEFNMTVANVTKPANFFHLLRRQLARPFRKPLVVMSPKSLLRHPECVSDISEFESGNSFQELIDDPFIGPRSGKKVKRLLLCSGKIYYDLMQKQREDDRKDVAIVRLEQLYPLPDQQLQAIFDRYPNAEPYWVQEEPSNMGAWQYIHSIFLAKEVVVNTELKHIARKASASTATGFKEVHDQQQQRIVNLAFGEE</sequence>
<evidence type="ECO:0000313" key="8">
    <source>
        <dbReference type="EMBL" id="KGE87509.1"/>
    </source>
</evidence>
<dbReference type="GO" id="GO:0045252">
    <property type="term" value="C:oxoglutarate dehydrogenase complex"/>
    <property type="evidence" value="ECO:0007669"/>
    <property type="project" value="TreeGrafter"/>
</dbReference>
<dbReference type="Gene3D" id="1.10.287.1150">
    <property type="entry name" value="TPP helical domain"/>
    <property type="match status" value="1"/>
</dbReference>
<dbReference type="Pfam" id="PF16870">
    <property type="entry name" value="OxoGdeHyase_C"/>
    <property type="match status" value="1"/>
</dbReference>
<dbReference type="GO" id="GO:0006099">
    <property type="term" value="P:tricarboxylic acid cycle"/>
    <property type="evidence" value="ECO:0007669"/>
    <property type="project" value="TreeGrafter"/>
</dbReference>
<comment type="function">
    <text evidence="2">E1 component of the 2-oxoglutarate dehydrogenase (OGDH) complex which catalyzes the decarboxylation of 2-oxoglutarate, the first step in the conversion of 2-oxoglutarate to succinyl-CoA and CO(2).</text>
</comment>
<dbReference type="InterPro" id="IPR005475">
    <property type="entry name" value="Transketolase-like_Pyr-bd"/>
</dbReference>
<dbReference type="GO" id="GO:0004591">
    <property type="term" value="F:oxoglutarate dehydrogenase (succinyl-transferring) activity"/>
    <property type="evidence" value="ECO:0007669"/>
    <property type="project" value="UniProtKB-EC"/>
</dbReference>
<evidence type="ECO:0000256" key="2">
    <source>
        <dbReference type="ARBA" id="ARBA00003906"/>
    </source>
</evidence>
<dbReference type="Pfam" id="PF02779">
    <property type="entry name" value="Transket_pyr"/>
    <property type="match status" value="1"/>
</dbReference>
<dbReference type="Pfam" id="PF00676">
    <property type="entry name" value="E1_dh"/>
    <property type="match status" value="1"/>
</dbReference>
<accession>A0A098S573</accession>
<dbReference type="OrthoDB" id="9759785at2"/>
<keyword evidence="6" id="KW-0786">Thiamine pyrophosphate</keyword>
<dbReference type="InterPro" id="IPR011603">
    <property type="entry name" value="2oxoglutarate_DH_E1"/>
</dbReference>
<dbReference type="NCBIfam" id="NF008907">
    <property type="entry name" value="PRK12270.1"/>
    <property type="match status" value="1"/>
</dbReference>
<proteinExistence type="inferred from homology"/>
<dbReference type="Pfam" id="PF16078">
    <property type="entry name" value="2-oxogl_dehyd_N"/>
    <property type="match status" value="1"/>
</dbReference>
<dbReference type="EC" id="1.2.4.2" evidence="4"/>
<dbReference type="EMBL" id="JPOS01000035">
    <property type="protein sequence ID" value="KGE87509.1"/>
    <property type="molecule type" value="Genomic_DNA"/>
</dbReference>
<gene>
    <name evidence="8" type="ORF">IX84_14975</name>
</gene>
<dbReference type="CDD" id="cd02016">
    <property type="entry name" value="TPP_E1_OGDC_like"/>
    <property type="match status" value="1"/>
</dbReference>
<dbReference type="SMART" id="SM00861">
    <property type="entry name" value="Transket_pyr"/>
    <property type="match status" value="1"/>
</dbReference>
<comment type="caution">
    <text evidence="8">The sequence shown here is derived from an EMBL/GenBank/DDBJ whole genome shotgun (WGS) entry which is preliminary data.</text>
</comment>
<dbReference type="InterPro" id="IPR042179">
    <property type="entry name" value="KGD_C_sf"/>
</dbReference>
<comment type="cofactor">
    <cofactor evidence="1">
        <name>thiamine diphosphate</name>
        <dbReference type="ChEBI" id="CHEBI:58937"/>
    </cofactor>
</comment>
<keyword evidence="5" id="KW-0560">Oxidoreductase</keyword>
<keyword evidence="9" id="KW-1185">Reference proteome</keyword>
<dbReference type="GO" id="GO:0005829">
    <property type="term" value="C:cytosol"/>
    <property type="evidence" value="ECO:0007669"/>
    <property type="project" value="TreeGrafter"/>
</dbReference>
<dbReference type="AlphaFoldDB" id="A0A098S573"/>
<name>A0A098S573_9BACT</name>
<dbReference type="InterPro" id="IPR001017">
    <property type="entry name" value="DH_E1"/>
</dbReference>
<evidence type="ECO:0000256" key="5">
    <source>
        <dbReference type="ARBA" id="ARBA00023002"/>
    </source>
</evidence>
<dbReference type="SUPFAM" id="SSF52518">
    <property type="entry name" value="Thiamin diphosphate-binding fold (THDP-binding)"/>
    <property type="match status" value="2"/>
</dbReference>
<dbReference type="PANTHER" id="PTHR23152:SF4">
    <property type="entry name" value="2-OXOADIPATE DEHYDROGENASE COMPLEX COMPONENT E1"/>
    <property type="match status" value="1"/>
</dbReference>
<dbReference type="InterPro" id="IPR029061">
    <property type="entry name" value="THDP-binding"/>
</dbReference>
<evidence type="ECO:0000256" key="6">
    <source>
        <dbReference type="ARBA" id="ARBA00023052"/>
    </source>
</evidence>
<feature type="domain" description="Transketolase-like pyrimidine-binding" evidence="7">
    <location>
        <begin position="577"/>
        <end position="770"/>
    </location>
</feature>
<dbReference type="InterPro" id="IPR031717">
    <property type="entry name" value="ODO-1/KGD_C"/>
</dbReference>
<dbReference type="Gene3D" id="3.40.50.970">
    <property type="match status" value="1"/>
</dbReference>
<dbReference type="InterPro" id="IPR032106">
    <property type="entry name" value="2-oxogl_dehyd_N"/>
</dbReference>
<evidence type="ECO:0000256" key="1">
    <source>
        <dbReference type="ARBA" id="ARBA00001964"/>
    </source>
</evidence>